<dbReference type="GeneID" id="85321784"/>
<reference evidence="2" key="1">
    <citation type="submission" date="2023-06" db="EMBL/GenBank/DDBJ databases">
        <title>Genome-scale phylogeny and comparative genomics of the fungal order Sordariales.</title>
        <authorList>
            <consortium name="Lawrence Berkeley National Laboratory"/>
            <person name="Hensen N."/>
            <person name="Bonometti L."/>
            <person name="Westerberg I."/>
            <person name="Brannstrom I.O."/>
            <person name="Guillou S."/>
            <person name="Cros-Aarteil S."/>
            <person name="Calhoun S."/>
            <person name="Haridas S."/>
            <person name="Kuo A."/>
            <person name="Mondo S."/>
            <person name="Pangilinan J."/>
            <person name="Riley R."/>
            <person name="LaButti K."/>
            <person name="Andreopoulos B."/>
            <person name="Lipzen A."/>
            <person name="Chen C."/>
            <person name="Yanf M."/>
            <person name="Daum C."/>
            <person name="Ng V."/>
            <person name="Clum A."/>
            <person name="Steindorff A."/>
            <person name="Ohm R."/>
            <person name="Martin F."/>
            <person name="Silar P."/>
            <person name="Natvig D."/>
            <person name="Lalanne C."/>
            <person name="Gautier V."/>
            <person name="Ament-velasquez S.L."/>
            <person name="Kruys A."/>
            <person name="Hutchinson M.I."/>
            <person name="Powell A.J."/>
            <person name="Barry K."/>
            <person name="Miller A.N."/>
            <person name="Grigoriev I.V."/>
            <person name="Debuchy R."/>
            <person name="Gladieux P."/>
            <person name="Thoren M.H."/>
            <person name="Johannesson H."/>
        </authorList>
    </citation>
    <scope>NUCLEOTIDE SEQUENCE</scope>
    <source>
        <strain evidence="2">SMH2392-1A</strain>
    </source>
</reference>
<feature type="signal peptide" evidence="1">
    <location>
        <begin position="1"/>
        <end position="24"/>
    </location>
</feature>
<keyword evidence="3" id="KW-1185">Reference proteome</keyword>
<dbReference type="RefSeq" id="XP_060293375.1">
    <property type="nucleotide sequence ID" value="XM_060438514.1"/>
</dbReference>
<gene>
    <name evidence="2" type="ORF">B0T26DRAFT_654072</name>
</gene>
<accession>A0AA40A6J1</accession>
<keyword evidence="1" id="KW-0732">Signal</keyword>
<feature type="chain" id="PRO_5041266917" evidence="1">
    <location>
        <begin position="25"/>
        <end position="207"/>
    </location>
</feature>
<comment type="caution">
    <text evidence="2">The sequence shown here is derived from an EMBL/GenBank/DDBJ whole genome shotgun (WGS) entry which is preliminary data.</text>
</comment>
<evidence type="ECO:0000256" key="1">
    <source>
        <dbReference type="SAM" id="SignalP"/>
    </source>
</evidence>
<name>A0AA40A6J1_9PEZI</name>
<organism evidence="2 3">
    <name type="scientific">Lasiosphaeria miniovina</name>
    <dbReference type="NCBI Taxonomy" id="1954250"/>
    <lineage>
        <taxon>Eukaryota</taxon>
        <taxon>Fungi</taxon>
        <taxon>Dikarya</taxon>
        <taxon>Ascomycota</taxon>
        <taxon>Pezizomycotina</taxon>
        <taxon>Sordariomycetes</taxon>
        <taxon>Sordariomycetidae</taxon>
        <taxon>Sordariales</taxon>
        <taxon>Lasiosphaeriaceae</taxon>
        <taxon>Lasiosphaeria</taxon>
    </lineage>
</organism>
<evidence type="ECO:0000313" key="2">
    <source>
        <dbReference type="EMBL" id="KAK0710071.1"/>
    </source>
</evidence>
<dbReference type="AlphaFoldDB" id="A0AA40A6J1"/>
<dbReference type="Proteomes" id="UP001172101">
    <property type="component" value="Unassembled WGS sequence"/>
</dbReference>
<evidence type="ECO:0000313" key="3">
    <source>
        <dbReference type="Proteomes" id="UP001172101"/>
    </source>
</evidence>
<proteinExistence type="predicted"/>
<protein>
    <submittedName>
        <fullName evidence="2">Uncharacterized protein</fullName>
    </submittedName>
</protein>
<sequence length="207" mass="22230">MSSLVGALWALVLALHLFVCRVNAQADGSGAAPDQCSCSGLDYTNGGSYLIDGTSDRDFTFTSTGACFASTITPILISPDGFGYQCSPIASNDGDEQPSECGVAYYQMKTGTWSIIIQAPDFDFTVQRQFNLTVGGAVNTVVVTVTPTYAEPDLVTSDCYLPTDTVIYYVPGPTSHIVNTISRWSTLGPATQYYTSTIVDYAYCHWP</sequence>
<feature type="non-terminal residue" evidence="2">
    <location>
        <position position="1"/>
    </location>
</feature>
<dbReference type="EMBL" id="JAUIRO010000006">
    <property type="protein sequence ID" value="KAK0710071.1"/>
    <property type="molecule type" value="Genomic_DNA"/>
</dbReference>